<dbReference type="Pfam" id="PF00528">
    <property type="entry name" value="BPD_transp_1"/>
    <property type="match status" value="1"/>
</dbReference>
<comment type="similarity">
    <text evidence="3">Belongs to the binding-protein-dependent transport system permease family. HisMQ subfamily.</text>
</comment>
<dbReference type="STRING" id="419481.SAMN05216233_103196"/>
<evidence type="ECO:0000256" key="5">
    <source>
        <dbReference type="ARBA" id="ARBA00022448"/>
    </source>
</evidence>
<dbReference type="NCBIfam" id="TIGR01726">
    <property type="entry name" value="HEQRo_perm_3TM"/>
    <property type="match status" value="1"/>
</dbReference>
<keyword evidence="8" id="KW-0029">Amino-acid transport</keyword>
<dbReference type="InterPro" id="IPR010065">
    <property type="entry name" value="AA_ABC_transptr_permease_3TM"/>
</dbReference>
<evidence type="ECO:0000256" key="2">
    <source>
        <dbReference type="ARBA" id="ARBA00004429"/>
    </source>
</evidence>
<feature type="transmembrane region" description="Helical" evidence="11">
    <location>
        <begin position="20"/>
        <end position="44"/>
    </location>
</feature>
<evidence type="ECO:0000313" key="14">
    <source>
        <dbReference type="Proteomes" id="UP000198870"/>
    </source>
</evidence>
<evidence type="ECO:0000256" key="3">
    <source>
        <dbReference type="ARBA" id="ARBA00010072"/>
    </source>
</evidence>
<sequence>MIDFALVWQHKLFLLKGAVVTIQLTSGALIIGIILGCLAGMGRISRNRLIRAVAGVYVYVLRGTPMLLQIFFIYFGLPQIYLSLTGNPIMFSPIKAGIIALGINSGAYVAEIVRAGIQAVPSGQMEAARSLGMPHGRAMWDVILPQAFRKIIPPLCNEFIVLLKDSSLVSVIGAGELMYSAKVMGARYYDYVQFLFGAGLVYLALTFIISQALAALERKLGVTGNG</sequence>
<accession>A0A1G5CSQ9</accession>
<keyword evidence="5 11" id="KW-0813">Transport</keyword>
<name>A0A1G5CSQ9_9BACT</name>
<evidence type="ECO:0000259" key="12">
    <source>
        <dbReference type="PROSITE" id="PS50928"/>
    </source>
</evidence>
<evidence type="ECO:0000256" key="6">
    <source>
        <dbReference type="ARBA" id="ARBA00022475"/>
    </source>
</evidence>
<dbReference type="SUPFAM" id="SSF161098">
    <property type="entry name" value="MetI-like"/>
    <property type="match status" value="1"/>
</dbReference>
<feature type="domain" description="ABC transmembrane type-1" evidence="12">
    <location>
        <begin position="18"/>
        <end position="213"/>
    </location>
</feature>
<keyword evidence="9 11" id="KW-1133">Transmembrane helix</keyword>
<dbReference type="PANTHER" id="PTHR30614">
    <property type="entry name" value="MEMBRANE COMPONENT OF AMINO ACID ABC TRANSPORTER"/>
    <property type="match status" value="1"/>
</dbReference>
<feature type="transmembrane region" description="Helical" evidence="11">
    <location>
        <begin position="194"/>
        <end position="216"/>
    </location>
</feature>
<keyword evidence="14" id="KW-1185">Reference proteome</keyword>
<feature type="transmembrane region" description="Helical" evidence="11">
    <location>
        <begin position="89"/>
        <end position="110"/>
    </location>
</feature>
<keyword evidence="7 11" id="KW-0812">Transmembrane</keyword>
<dbReference type="Gene3D" id="1.10.3720.10">
    <property type="entry name" value="MetI-like"/>
    <property type="match status" value="1"/>
</dbReference>
<dbReference type="PROSITE" id="PS50928">
    <property type="entry name" value="ABC_TM1"/>
    <property type="match status" value="1"/>
</dbReference>
<evidence type="ECO:0000256" key="1">
    <source>
        <dbReference type="ARBA" id="ARBA00003159"/>
    </source>
</evidence>
<dbReference type="PANTHER" id="PTHR30614:SF20">
    <property type="entry name" value="GLUTAMINE TRANSPORT SYSTEM PERMEASE PROTEIN GLNP"/>
    <property type="match status" value="1"/>
</dbReference>
<gene>
    <name evidence="13" type="ORF">SAMN05216233_103196</name>
</gene>
<dbReference type="GO" id="GO:0022857">
    <property type="term" value="F:transmembrane transporter activity"/>
    <property type="evidence" value="ECO:0007669"/>
    <property type="project" value="InterPro"/>
</dbReference>
<dbReference type="InterPro" id="IPR000515">
    <property type="entry name" value="MetI-like"/>
</dbReference>
<dbReference type="InterPro" id="IPR043429">
    <property type="entry name" value="ArtM/GltK/GlnP/TcyL/YhdX-like"/>
</dbReference>
<comment type="subcellular location">
    <subcellularLocation>
        <location evidence="2">Cell inner membrane</location>
        <topology evidence="2">Multi-pass membrane protein</topology>
    </subcellularLocation>
    <subcellularLocation>
        <location evidence="11">Cell membrane</location>
        <topology evidence="11">Multi-pass membrane protein</topology>
    </subcellularLocation>
</comment>
<evidence type="ECO:0000256" key="4">
    <source>
        <dbReference type="ARBA" id="ARBA00016506"/>
    </source>
</evidence>
<evidence type="ECO:0000256" key="8">
    <source>
        <dbReference type="ARBA" id="ARBA00022970"/>
    </source>
</evidence>
<protein>
    <recommendedName>
        <fullName evidence="4">Putative glutamine transport system permease protein GlnP</fullName>
    </recommendedName>
</protein>
<organism evidence="13 14">
    <name type="scientific">Desulfoluna spongiiphila</name>
    <dbReference type="NCBI Taxonomy" id="419481"/>
    <lineage>
        <taxon>Bacteria</taxon>
        <taxon>Pseudomonadati</taxon>
        <taxon>Thermodesulfobacteriota</taxon>
        <taxon>Desulfobacteria</taxon>
        <taxon>Desulfobacterales</taxon>
        <taxon>Desulfolunaceae</taxon>
        <taxon>Desulfoluna</taxon>
    </lineage>
</organism>
<dbReference type="GO" id="GO:0006865">
    <property type="term" value="P:amino acid transport"/>
    <property type="evidence" value="ECO:0007669"/>
    <property type="project" value="UniProtKB-KW"/>
</dbReference>
<dbReference type="AlphaFoldDB" id="A0A1G5CSQ9"/>
<comment type="function">
    <text evidence="1">Part of the binding-protein-dependent transport system for glutamine; probably responsible for the translocation of the substrate across the membrane.</text>
</comment>
<dbReference type="EMBL" id="FMUX01000003">
    <property type="protein sequence ID" value="SCY05579.1"/>
    <property type="molecule type" value="Genomic_DNA"/>
</dbReference>
<dbReference type="RefSeq" id="WP_226860042.1">
    <property type="nucleotide sequence ID" value="NZ_FMUX01000003.1"/>
</dbReference>
<dbReference type="CDD" id="cd06261">
    <property type="entry name" value="TM_PBP2"/>
    <property type="match status" value="1"/>
</dbReference>
<keyword evidence="10 11" id="KW-0472">Membrane</keyword>
<evidence type="ECO:0000256" key="9">
    <source>
        <dbReference type="ARBA" id="ARBA00022989"/>
    </source>
</evidence>
<dbReference type="Proteomes" id="UP000198870">
    <property type="component" value="Unassembled WGS sequence"/>
</dbReference>
<evidence type="ECO:0000256" key="7">
    <source>
        <dbReference type="ARBA" id="ARBA00022692"/>
    </source>
</evidence>
<evidence type="ECO:0000313" key="13">
    <source>
        <dbReference type="EMBL" id="SCY05579.1"/>
    </source>
</evidence>
<reference evidence="13 14" key="1">
    <citation type="submission" date="2016-10" db="EMBL/GenBank/DDBJ databases">
        <authorList>
            <person name="de Groot N.N."/>
        </authorList>
    </citation>
    <scope>NUCLEOTIDE SEQUENCE [LARGE SCALE GENOMIC DNA]</scope>
    <source>
        <strain evidence="13 14">AA1</strain>
    </source>
</reference>
<evidence type="ECO:0000256" key="11">
    <source>
        <dbReference type="RuleBase" id="RU363032"/>
    </source>
</evidence>
<keyword evidence="6" id="KW-1003">Cell membrane</keyword>
<dbReference type="GO" id="GO:0043190">
    <property type="term" value="C:ATP-binding cassette (ABC) transporter complex"/>
    <property type="evidence" value="ECO:0007669"/>
    <property type="project" value="InterPro"/>
</dbReference>
<proteinExistence type="inferred from homology"/>
<dbReference type="FunFam" id="1.10.3720.10:FF:000033">
    <property type="entry name" value="Polar amino acid ABC transporter permease"/>
    <property type="match status" value="1"/>
</dbReference>
<feature type="transmembrane region" description="Helical" evidence="11">
    <location>
        <begin position="56"/>
        <end position="77"/>
    </location>
</feature>
<dbReference type="InterPro" id="IPR035906">
    <property type="entry name" value="MetI-like_sf"/>
</dbReference>
<evidence type="ECO:0000256" key="10">
    <source>
        <dbReference type="ARBA" id="ARBA00023136"/>
    </source>
</evidence>